<dbReference type="HOGENOM" id="CLU_1256122_0_0_1"/>
<dbReference type="GeneID" id="19470028"/>
<feature type="region of interest" description="Disordered" evidence="1">
    <location>
        <begin position="175"/>
        <end position="196"/>
    </location>
</feature>
<protein>
    <submittedName>
        <fullName evidence="3">Uncharacterized protein</fullName>
    </submittedName>
</protein>
<reference evidence="3 4" key="1">
    <citation type="journal article" date="2013" name="BMC Genomics">
        <title>Genomics-driven discovery of the pneumocandin biosynthetic gene cluster in the fungus Glarea lozoyensis.</title>
        <authorList>
            <person name="Chen L."/>
            <person name="Yue Q."/>
            <person name="Zhang X."/>
            <person name="Xiang M."/>
            <person name="Wang C."/>
            <person name="Li S."/>
            <person name="Che Y."/>
            <person name="Ortiz-Lopez F.J."/>
            <person name="Bills G.F."/>
            <person name="Liu X."/>
            <person name="An Z."/>
        </authorList>
    </citation>
    <scope>NUCLEOTIDE SEQUENCE [LARGE SCALE GENOMIC DNA]</scope>
    <source>
        <strain evidence="4">ATCC 20868 / MF5171</strain>
    </source>
</reference>
<feature type="signal peptide" evidence="2">
    <location>
        <begin position="1"/>
        <end position="18"/>
    </location>
</feature>
<organism evidence="3 4">
    <name type="scientific">Glarea lozoyensis (strain ATCC 20868 / MF5171)</name>
    <dbReference type="NCBI Taxonomy" id="1116229"/>
    <lineage>
        <taxon>Eukaryota</taxon>
        <taxon>Fungi</taxon>
        <taxon>Dikarya</taxon>
        <taxon>Ascomycota</taxon>
        <taxon>Pezizomycotina</taxon>
        <taxon>Leotiomycetes</taxon>
        <taxon>Helotiales</taxon>
        <taxon>Helotiaceae</taxon>
        <taxon>Glarea</taxon>
    </lineage>
</organism>
<dbReference type="Proteomes" id="UP000016922">
    <property type="component" value="Unassembled WGS sequence"/>
</dbReference>
<proteinExistence type="predicted"/>
<evidence type="ECO:0000256" key="1">
    <source>
        <dbReference type="SAM" id="MobiDB-lite"/>
    </source>
</evidence>
<feature type="compositionally biased region" description="Low complexity" evidence="1">
    <location>
        <begin position="175"/>
        <end position="194"/>
    </location>
</feature>
<name>S3DA31_GLAL2</name>
<gene>
    <name evidence="3" type="ORF">GLAREA_10986</name>
</gene>
<dbReference type="OrthoDB" id="3600247at2759"/>
<evidence type="ECO:0000256" key="2">
    <source>
        <dbReference type="SAM" id="SignalP"/>
    </source>
</evidence>
<dbReference type="EMBL" id="KE145354">
    <property type="protein sequence ID" value="EPE35287.1"/>
    <property type="molecule type" value="Genomic_DNA"/>
</dbReference>
<dbReference type="AlphaFoldDB" id="S3DA31"/>
<sequence length="220" mass="23032">MKIFSLLTIFALNQVTLSVYHSNNIDYHYSNDNIDCSGSLFNNLCCVNGTFSGEVISSLIANFHTIDAQNIRASVGLRQSAIREDIDRKVSAWKDWRRDVVTSGLTCDGDAVVTMTMDGASDVIASLTNVASATDTVVTSGSVIRASSESGMLGVKETAGSNSITAASRTATATSRFTGTSAKSTESKSTATSTGGVGMITQPPKVFVGGVIMAVAYGIM</sequence>
<dbReference type="RefSeq" id="XP_008077366.1">
    <property type="nucleotide sequence ID" value="XM_008079175.1"/>
</dbReference>
<feature type="chain" id="PRO_5004519429" evidence="2">
    <location>
        <begin position="19"/>
        <end position="220"/>
    </location>
</feature>
<evidence type="ECO:0000313" key="3">
    <source>
        <dbReference type="EMBL" id="EPE35287.1"/>
    </source>
</evidence>
<keyword evidence="4" id="KW-1185">Reference proteome</keyword>
<dbReference type="KEGG" id="glz:GLAREA_10986"/>
<keyword evidence="2" id="KW-0732">Signal</keyword>
<accession>S3DA31</accession>
<evidence type="ECO:0000313" key="4">
    <source>
        <dbReference type="Proteomes" id="UP000016922"/>
    </source>
</evidence>